<evidence type="ECO:0000313" key="4">
    <source>
        <dbReference type="Proteomes" id="UP001472677"/>
    </source>
</evidence>
<feature type="region of interest" description="Disordered" evidence="1">
    <location>
        <begin position="63"/>
        <end position="86"/>
    </location>
</feature>
<sequence>MKSSFGYLAILCILLFAATVVARDVPGHECNDEMKEKPTVETGKSFVKDFEPRDDHFVVIYSNDDARSREPAKTENDLQKDGHVST</sequence>
<keyword evidence="2" id="KW-0732">Signal</keyword>
<evidence type="ECO:0000256" key="1">
    <source>
        <dbReference type="SAM" id="MobiDB-lite"/>
    </source>
</evidence>
<feature type="compositionally biased region" description="Basic and acidic residues" evidence="1">
    <location>
        <begin position="64"/>
        <end position="86"/>
    </location>
</feature>
<proteinExistence type="predicted"/>
<feature type="signal peptide" evidence="2">
    <location>
        <begin position="1"/>
        <end position="22"/>
    </location>
</feature>
<name>A0ABR2BE69_9ROSI</name>
<dbReference type="EMBL" id="JBBPBM010000128">
    <property type="protein sequence ID" value="KAK8505319.1"/>
    <property type="molecule type" value="Genomic_DNA"/>
</dbReference>
<reference evidence="3 4" key="1">
    <citation type="journal article" date="2024" name="G3 (Bethesda)">
        <title>Genome assembly of Hibiscus sabdariffa L. provides insights into metabolisms of medicinal natural products.</title>
        <authorList>
            <person name="Kim T."/>
        </authorList>
    </citation>
    <scope>NUCLEOTIDE SEQUENCE [LARGE SCALE GENOMIC DNA]</scope>
    <source>
        <strain evidence="3">TK-2024</strain>
        <tissue evidence="3">Old leaves</tissue>
    </source>
</reference>
<evidence type="ECO:0000313" key="3">
    <source>
        <dbReference type="EMBL" id="KAK8505319.1"/>
    </source>
</evidence>
<organism evidence="3 4">
    <name type="scientific">Hibiscus sabdariffa</name>
    <name type="common">roselle</name>
    <dbReference type="NCBI Taxonomy" id="183260"/>
    <lineage>
        <taxon>Eukaryota</taxon>
        <taxon>Viridiplantae</taxon>
        <taxon>Streptophyta</taxon>
        <taxon>Embryophyta</taxon>
        <taxon>Tracheophyta</taxon>
        <taxon>Spermatophyta</taxon>
        <taxon>Magnoliopsida</taxon>
        <taxon>eudicotyledons</taxon>
        <taxon>Gunneridae</taxon>
        <taxon>Pentapetalae</taxon>
        <taxon>rosids</taxon>
        <taxon>malvids</taxon>
        <taxon>Malvales</taxon>
        <taxon>Malvaceae</taxon>
        <taxon>Malvoideae</taxon>
        <taxon>Hibiscus</taxon>
    </lineage>
</organism>
<evidence type="ECO:0000256" key="2">
    <source>
        <dbReference type="SAM" id="SignalP"/>
    </source>
</evidence>
<protein>
    <submittedName>
        <fullName evidence="3">Uncharacterized protein</fullName>
    </submittedName>
</protein>
<comment type="caution">
    <text evidence="3">The sequence shown here is derived from an EMBL/GenBank/DDBJ whole genome shotgun (WGS) entry which is preliminary data.</text>
</comment>
<accession>A0ABR2BE69</accession>
<gene>
    <name evidence="3" type="ORF">V6N12_067287</name>
</gene>
<feature type="chain" id="PRO_5045240811" evidence="2">
    <location>
        <begin position="23"/>
        <end position="86"/>
    </location>
</feature>
<dbReference type="Proteomes" id="UP001472677">
    <property type="component" value="Unassembled WGS sequence"/>
</dbReference>
<keyword evidence="4" id="KW-1185">Reference proteome</keyword>